<dbReference type="AlphaFoldDB" id="A0A0C9USC7"/>
<gene>
    <name evidence="2" type="ORF">M422DRAFT_177649</name>
</gene>
<evidence type="ECO:0000256" key="1">
    <source>
        <dbReference type="SAM" id="MobiDB-lite"/>
    </source>
</evidence>
<dbReference type="OrthoDB" id="2122982at2759"/>
<feature type="region of interest" description="Disordered" evidence="1">
    <location>
        <begin position="75"/>
        <end position="102"/>
    </location>
</feature>
<evidence type="ECO:0008006" key="4">
    <source>
        <dbReference type="Google" id="ProtNLM"/>
    </source>
</evidence>
<organism evidence="2 3">
    <name type="scientific">Sphaerobolus stellatus (strain SS14)</name>
    <dbReference type="NCBI Taxonomy" id="990650"/>
    <lineage>
        <taxon>Eukaryota</taxon>
        <taxon>Fungi</taxon>
        <taxon>Dikarya</taxon>
        <taxon>Basidiomycota</taxon>
        <taxon>Agaricomycotina</taxon>
        <taxon>Agaricomycetes</taxon>
        <taxon>Phallomycetidae</taxon>
        <taxon>Geastrales</taxon>
        <taxon>Sphaerobolaceae</taxon>
        <taxon>Sphaerobolus</taxon>
    </lineage>
</organism>
<sequence>MALFIAKLEIQEQELKASIERQGDRIIAYFSGRHEKIIDPQLREVWKEMGWKGAVKASTFVFALRDYFSSNFKRDPAKEDSHTSTQSLGNSQKKSELADSDHTDNTTEIHLSDLFLNTRNDWAKKYVNIAYLQPIQEAIDDDGSGFVNIQELNDFTRDRPKDWTYVFMI</sequence>
<dbReference type="HOGENOM" id="CLU_1726672_0_0_1"/>
<reference evidence="2 3" key="1">
    <citation type="submission" date="2014-06" db="EMBL/GenBank/DDBJ databases">
        <title>Evolutionary Origins and Diversification of the Mycorrhizal Mutualists.</title>
        <authorList>
            <consortium name="DOE Joint Genome Institute"/>
            <consortium name="Mycorrhizal Genomics Consortium"/>
            <person name="Kohler A."/>
            <person name="Kuo A."/>
            <person name="Nagy L.G."/>
            <person name="Floudas D."/>
            <person name="Copeland A."/>
            <person name="Barry K.W."/>
            <person name="Cichocki N."/>
            <person name="Veneault-Fourrey C."/>
            <person name="LaButti K."/>
            <person name="Lindquist E.A."/>
            <person name="Lipzen A."/>
            <person name="Lundell T."/>
            <person name="Morin E."/>
            <person name="Murat C."/>
            <person name="Riley R."/>
            <person name="Ohm R."/>
            <person name="Sun H."/>
            <person name="Tunlid A."/>
            <person name="Henrissat B."/>
            <person name="Grigoriev I.V."/>
            <person name="Hibbett D.S."/>
            <person name="Martin F."/>
        </authorList>
    </citation>
    <scope>NUCLEOTIDE SEQUENCE [LARGE SCALE GENOMIC DNA]</scope>
    <source>
        <strain evidence="2 3">SS14</strain>
    </source>
</reference>
<dbReference type="Proteomes" id="UP000054279">
    <property type="component" value="Unassembled WGS sequence"/>
</dbReference>
<evidence type="ECO:0000313" key="2">
    <source>
        <dbReference type="EMBL" id="KIJ37719.1"/>
    </source>
</evidence>
<dbReference type="EMBL" id="KN837167">
    <property type="protein sequence ID" value="KIJ37719.1"/>
    <property type="molecule type" value="Genomic_DNA"/>
</dbReference>
<name>A0A0C9USC7_SPHS4</name>
<proteinExistence type="predicted"/>
<keyword evidence="3" id="KW-1185">Reference proteome</keyword>
<dbReference type="InterPro" id="IPR018247">
    <property type="entry name" value="EF_Hand_1_Ca_BS"/>
</dbReference>
<feature type="compositionally biased region" description="Basic and acidic residues" evidence="1">
    <location>
        <begin position="93"/>
        <end position="102"/>
    </location>
</feature>
<accession>A0A0C9USC7</accession>
<dbReference type="PROSITE" id="PS00018">
    <property type="entry name" value="EF_HAND_1"/>
    <property type="match status" value="1"/>
</dbReference>
<evidence type="ECO:0000313" key="3">
    <source>
        <dbReference type="Proteomes" id="UP000054279"/>
    </source>
</evidence>
<feature type="compositionally biased region" description="Polar residues" evidence="1">
    <location>
        <begin position="83"/>
        <end position="92"/>
    </location>
</feature>
<protein>
    <recommendedName>
        <fullName evidence="4">EF-hand domain-containing protein</fullName>
    </recommendedName>
</protein>